<gene>
    <name evidence="10" type="ORF">ACFO60_05365</name>
</gene>
<evidence type="ECO:0000256" key="5">
    <source>
        <dbReference type="ARBA" id="ARBA00022989"/>
    </source>
</evidence>
<evidence type="ECO:0000256" key="1">
    <source>
        <dbReference type="ARBA" id="ARBA00004651"/>
    </source>
</evidence>
<feature type="transmembrane region" description="Helical" evidence="9">
    <location>
        <begin position="181"/>
        <end position="201"/>
    </location>
</feature>
<feature type="transmembrane region" description="Helical" evidence="9">
    <location>
        <begin position="73"/>
        <end position="94"/>
    </location>
</feature>
<evidence type="ECO:0000313" key="11">
    <source>
        <dbReference type="Proteomes" id="UP001596004"/>
    </source>
</evidence>
<feature type="transmembrane region" description="Helical" evidence="9">
    <location>
        <begin position="244"/>
        <end position="262"/>
    </location>
</feature>
<proteinExistence type="inferred from homology"/>
<dbReference type="EMBL" id="JBHSFP010000002">
    <property type="protein sequence ID" value="MFC4530185.1"/>
    <property type="molecule type" value="Genomic_DNA"/>
</dbReference>
<reference evidence="11" key="1">
    <citation type="journal article" date="2019" name="Int. J. Syst. Evol. Microbiol.">
        <title>The Global Catalogue of Microorganisms (GCM) 10K type strain sequencing project: providing services to taxonomists for standard genome sequencing and annotation.</title>
        <authorList>
            <consortium name="The Broad Institute Genomics Platform"/>
            <consortium name="The Broad Institute Genome Sequencing Center for Infectious Disease"/>
            <person name="Wu L."/>
            <person name="Ma J."/>
        </authorList>
    </citation>
    <scope>NUCLEOTIDE SEQUENCE [LARGE SCALE GENOMIC DNA]</scope>
    <source>
        <strain evidence="11">CGMCC 4.7132</strain>
    </source>
</reference>
<keyword evidence="5 9" id="KW-1133">Transmembrane helix</keyword>
<evidence type="ECO:0000256" key="2">
    <source>
        <dbReference type="ARBA" id="ARBA00022475"/>
    </source>
</evidence>
<keyword evidence="6 9" id="KW-0472">Membrane</keyword>
<organism evidence="10 11">
    <name type="scientific">Sphaerisporangium dianthi</name>
    <dbReference type="NCBI Taxonomy" id="1436120"/>
    <lineage>
        <taxon>Bacteria</taxon>
        <taxon>Bacillati</taxon>
        <taxon>Actinomycetota</taxon>
        <taxon>Actinomycetes</taxon>
        <taxon>Streptosporangiales</taxon>
        <taxon>Streptosporangiaceae</taxon>
        <taxon>Sphaerisporangium</taxon>
    </lineage>
</organism>
<evidence type="ECO:0000256" key="9">
    <source>
        <dbReference type="SAM" id="Phobius"/>
    </source>
</evidence>
<sequence length="435" mass="47241">MLIALTCALTAFAFNAIYAKGWIDLEVYREGGAAVLRHTSVYDLTVGERWLKFTYSPFAAILFTPLALVGMEIAAGLWVLVSILALEVVIWILIGRTTTKHRGRRATHTLLVVIATLPLYPVMLTLWNGQIGIILLLVIVVDLTHGKEKWRGIGTGIAAGIKLTPLIFILYLLITRRFRAALTAGLGFLGTAIVGFVLLPADSHDYWGGAFLDTHRVVAGQGADFFNQSLRGMLMIMPGSWPTVPLWLALCAIVGAGGLLVAAWTAKKAGELAGITACAIVGLLVSPVSWPHHWVWCIPLLVLWAQRAQRVDATLEKVGVGLLWLIFLLPGYITLATLLMYPAHAGTWLMSLTGSYVLSGLSTLLVLAVCSGRSDRWQRRRRSGGDHRLSVVPGWLPEWRSYAAEASGRPVAAPDRHRAPPGPGKRGFGAWPDGP</sequence>
<name>A0ABV9CBI6_9ACTN</name>
<comment type="caution">
    <text evidence="10">The sequence shown here is derived from an EMBL/GenBank/DDBJ whole genome shotgun (WGS) entry which is preliminary data.</text>
</comment>
<evidence type="ECO:0000256" key="6">
    <source>
        <dbReference type="ARBA" id="ARBA00023136"/>
    </source>
</evidence>
<feature type="transmembrane region" description="Helical" evidence="9">
    <location>
        <begin position="347"/>
        <end position="372"/>
    </location>
</feature>
<evidence type="ECO:0000256" key="3">
    <source>
        <dbReference type="ARBA" id="ARBA00022679"/>
    </source>
</evidence>
<dbReference type="InterPro" id="IPR018584">
    <property type="entry name" value="GT87"/>
</dbReference>
<evidence type="ECO:0000256" key="7">
    <source>
        <dbReference type="ARBA" id="ARBA00024033"/>
    </source>
</evidence>
<dbReference type="RefSeq" id="WP_380837703.1">
    <property type="nucleotide sequence ID" value="NZ_JBHSFP010000002.1"/>
</dbReference>
<feature type="region of interest" description="Disordered" evidence="8">
    <location>
        <begin position="407"/>
        <end position="435"/>
    </location>
</feature>
<keyword evidence="11" id="KW-1185">Reference proteome</keyword>
<feature type="transmembrane region" description="Helical" evidence="9">
    <location>
        <begin position="153"/>
        <end position="174"/>
    </location>
</feature>
<protein>
    <submittedName>
        <fullName evidence="10">Glycosyltransferase 87 family protein</fullName>
    </submittedName>
</protein>
<dbReference type="Pfam" id="PF09594">
    <property type="entry name" value="GT87"/>
    <property type="match status" value="1"/>
</dbReference>
<evidence type="ECO:0000313" key="10">
    <source>
        <dbReference type="EMBL" id="MFC4530185.1"/>
    </source>
</evidence>
<evidence type="ECO:0000256" key="8">
    <source>
        <dbReference type="SAM" id="MobiDB-lite"/>
    </source>
</evidence>
<feature type="transmembrane region" description="Helical" evidence="9">
    <location>
        <begin position="320"/>
        <end position="341"/>
    </location>
</feature>
<accession>A0ABV9CBI6</accession>
<feature type="transmembrane region" description="Helical" evidence="9">
    <location>
        <begin position="110"/>
        <end position="141"/>
    </location>
</feature>
<keyword evidence="2" id="KW-1003">Cell membrane</keyword>
<evidence type="ECO:0000256" key="4">
    <source>
        <dbReference type="ARBA" id="ARBA00022692"/>
    </source>
</evidence>
<keyword evidence="3" id="KW-0808">Transferase</keyword>
<comment type="subcellular location">
    <subcellularLocation>
        <location evidence="1">Cell membrane</location>
        <topology evidence="1">Multi-pass membrane protein</topology>
    </subcellularLocation>
</comment>
<keyword evidence="4 9" id="KW-0812">Transmembrane</keyword>
<comment type="similarity">
    <text evidence="7">Belongs to the glycosyltransferase 87 family.</text>
</comment>
<dbReference type="Proteomes" id="UP001596004">
    <property type="component" value="Unassembled WGS sequence"/>
</dbReference>